<keyword evidence="8" id="KW-1185">Reference proteome</keyword>
<organism evidence="7 8">
    <name type="scientific">Desulfosalsimonas propionicica</name>
    <dbReference type="NCBI Taxonomy" id="332175"/>
    <lineage>
        <taxon>Bacteria</taxon>
        <taxon>Pseudomonadati</taxon>
        <taxon>Thermodesulfobacteriota</taxon>
        <taxon>Desulfobacteria</taxon>
        <taxon>Desulfobacterales</taxon>
        <taxon>Desulfosalsimonadaceae</taxon>
        <taxon>Desulfosalsimonas</taxon>
    </lineage>
</organism>
<dbReference type="CDD" id="cd01335">
    <property type="entry name" value="Radical_SAM"/>
    <property type="match status" value="1"/>
</dbReference>
<dbReference type="EMBL" id="JACDUS010000002">
    <property type="protein sequence ID" value="MBA2880798.1"/>
    <property type="molecule type" value="Genomic_DNA"/>
</dbReference>
<comment type="caution">
    <text evidence="7">The sequence shown here is derived from an EMBL/GenBank/DDBJ whole genome shotgun (WGS) entry which is preliminary data.</text>
</comment>
<evidence type="ECO:0000313" key="8">
    <source>
        <dbReference type="Proteomes" id="UP000525298"/>
    </source>
</evidence>
<comment type="cofactor">
    <cofactor evidence="1">
        <name>[4Fe-4S] cluster</name>
        <dbReference type="ChEBI" id="CHEBI:49883"/>
    </cofactor>
</comment>
<evidence type="ECO:0000256" key="5">
    <source>
        <dbReference type="ARBA" id="ARBA00023014"/>
    </source>
</evidence>
<dbReference type="Proteomes" id="UP000525298">
    <property type="component" value="Unassembled WGS sequence"/>
</dbReference>
<evidence type="ECO:0000256" key="1">
    <source>
        <dbReference type="ARBA" id="ARBA00001966"/>
    </source>
</evidence>
<dbReference type="SUPFAM" id="SSF102114">
    <property type="entry name" value="Radical SAM enzymes"/>
    <property type="match status" value="1"/>
</dbReference>
<keyword evidence="3" id="KW-0479">Metal-binding</keyword>
<feature type="domain" description="Radical SAM core" evidence="6">
    <location>
        <begin position="45"/>
        <end position="270"/>
    </location>
</feature>
<reference evidence="7 8" key="1">
    <citation type="submission" date="2020-07" db="EMBL/GenBank/DDBJ databases">
        <title>Genomic Encyclopedia of Type Strains, Phase IV (KMG-IV): sequencing the most valuable type-strain genomes for metagenomic binning, comparative biology and taxonomic classification.</title>
        <authorList>
            <person name="Goeker M."/>
        </authorList>
    </citation>
    <scope>NUCLEOTIDE SEQUENCE [LARGE SCALE GENOMIC DNA]</scope>
    <source>
        <strain evidence="7 8">DSM 17721</strain>
    </source>
</reference>
<dbReference type="SFLD" id="SFLDG01067">
    <property type="entry name" value="SPASM/twitch_domain_containing"/>
    <property type="match status" value="1"/>
</dbReference>
<evidence type="ECO:0000256" key="4">
    <source>
        <dbReference type="ARBA" id="ARBA00023004"/>
    </source>
</evidence>
<protein>
    <submittedName>
        <fullName evidence="7">MoaA/NifB/PqqE/SkfB family radical SAM enzyme</fullName>
    </submittedName>
</protein>
<proteinExistence type="predicted"/>
<dbReference type="InterPro" id="IPR058240">
    <property type="entry name" value="rSAM_sf"/>
</dbReference>
<gene>
    <name evidence="7" type="ORF">HNR65_001116</name>
</gene>
<dbReference type="GO" id="GO:0051536">
    <property type="term" value="F:iron-sulfur cluster binding"/>
    <property type="evidence" value="ECO:0007669"/>
    <property type="project" value="UniProtKB-KW"/>
</dbReference>
<accession>A0A7W0C7X4</accession>
<dbReference type="PANTHER" id="PTHR11228">
    <property type="entry name" value="RADICAL SAM DOMAIN PROTEIN"/>
    <property type="match status" value="1"/>
</dbReference>
<dbReference type="InterPro" id="IPR013785">
    <property type="entry name" value="Aldolase_TIM"/>
</dbReference>
<evidence type="ECO:0000256" key="2">
    <source>
        <dbReference type="ARBA" id="ARBA00022691"/>
    </source>
</evidence>
<dbReference type="RefSeq" id="WP_181550453.1">
    <property type="nucleotide sequence ID" value="NZ_JACDUS010000002.1"/>
</dbReference>
<keyword evidence="4" id="KW-0408">Iron</keyword>
<evidence type="ECO:0000313" key="7">
    <source>
        <dbReference type="EMBL" id="MBA2880798.1"/>
    </source>
</evidence>
<name>A0A7W0C7X4_9BACT</name>
<sequence length="405" mass="45786">MTHPKHKEHDFSLKLRQASVIEGFADYVRWQRSLRNDRPDASVPDMAPVSINLDLTTACNFSCPHCVDSGIINSGRQLDLEQVKKSLDTLKAHGLLSVILLGGGEPTLYRGFGEVVRYSKEIGLQVGIVTNGSKLQRVTDVAHLLGKHDWLRLSLDAAIQETFDKLHRPKTGVQLNDILENAREIKSQNPDLSLGYSFVIMWEGLEMNGVPIAPNIDEMQKAAGLAARYGFDYISFKPCLIRLPDLHKETLLDSVDRQKQEEIINEVKKRIDETKDAAGDRIKILESVNLIAMIHHRVHELKKQPKTCHMHIFNSVLAPDGIFHCPAFRGVESAKIAEADGYAGEENFQKTLENLRRSIDCFDAQKECDRIACFYNDVNWWIENFITSETPVASLETAEDDNFFF</sequence>
<evidence type="ECO:0000256" key="3">
    <source>
        <dbReference type="ARBA" id="ARBA00022723"/>
    </source>
</evidence>
<dbReference type="InterPro" id="IPR050377">
    <property type="entry name" value="Radical_SAM_PqqE_MftC-like"/>
</dbReference>
<dbReference type="SFLD" id="SFLDS00029">
    <property type="entry name" value="Radical_SAM"/>
    <property type="match status" value="1"/>
</dbReference>
<dbReference type="Gene3D" id="3.20.20.70">
    <property type="entry name" value="Aldolase class I"/>
    <property type="match status" value="1"/>
</dbReference>
<keyword evidence="5" id="KW-0411">Iron-sulfur</keyword>
<evidence type="ECO:0000259" key="6">
    <source>
        <dbReference type="PROSITE" id="PS51918"/>
    </source>
</evidence>
<dbReference type="AlphaFoldDB" id="A0A7W0C7X4"/>
<dbReference type="InterPro" id="IPR007197">
    <property type="entry name" value="rSAM"/>
</dbReference>
<dbReference type="PROSITE" id="PS51918">
    <property type="entry name" value="RADICAL_SAM"/>
    <property type="match status" value="1"/>
</dbReference>
<keyword evidence="2" id="KW-0949">S-adenosyl-L-methionine</keyword>
<dbReference type="GO" id="GO:0003824">
    <property type="term" value="F:catalytic activity"/>
    <property type="evidence" value="ECO:0007669"/>
    <property type="project" value="InterPro"/>
</dbReference>
<dbReference type="GO" id="GO:0046872">
    <property type="term" value="F:metal ion binding"/>
    <property type="evidence" value="ECO:0007669"/>
    <property type="project" value="UniProtKB-KW"/>
</dbReference>
<dbReference type="PANTHER" id="PTHR11228:SF7">
    <property type="entry name" value="PQQA PEPTIDE CYCLASE"/>
    <property type="match status" value="1"/>
</dbReference>
<dbReference type="Pfam" id="PF04055">
    <property type="entry name" value="Radical_SAM"/>
    <property type="match status" value="1"/>
</dbReference>